<comment type="caution">
    <text evidence="2">The sequence shown here is derived from an EMBL/GenBank/DDBJ whole genome shotgun (WGS) entry which is preliminary data.</text>
</comment>
<dbReference type="Pfam" id="PF04230">
    <property type="entry name" value="PS_pyruv_trans"/>
    <property type="match status" value="1"/>
</dbReference>
<organism evidence="2 3">
    <name type="scientific">Agromyces tropicus</name>
    <dbReference type="NCBI Taxonomy" id="555371"/>
    <lineage>
        <taxon>Bacteria</taxon>
        <taxon>Bacillati</taxon>
        <taxon>Actinomycetota</taxon>
        <taxon>Actinomycetes</taxon>
        <taxon>Micrococcales</taxon>
        <taxon>Microbacteriaceae</taxon>
        <taxon>Agromyces</taxon>
    </lineage>
</organism>
<dbReference type="InterPro" id="IPR007345">
    <property type="entry name" value="Polysacch_pyruvyl_Trfase"/>
</dbReference>
<dbReference type="Proteomes" id="UP001501196">
    <property type="component" value="Unassembled WGS sequence"/>
</dbReference>
<feature type="domain" description="Polysaccharide pyruvyl transferase" evidence="1">
    <location>
        <begin position="165"/>
        <end position="212"/>
    </location>
</feature>
<keyword evidence="3" id="KW-1185">Reference proteome</keyword>
<accession>A0ABP5FVD3</accession>
<sequence length="301" mass="32628">MTYTNPLRRRARQVRRLAAAATRPEMWRGGLVVPTTWWDGHPNFGDDLTPWLLPGYGVAPVHRVAGRARLSGVGSILEFLPEDFDGAIWGSGLMYGRPHPLPRATVLAVRGHLTRELIGAPDDVALGDPGILVARRARRPRVRWDVALVPHGHHRQHVPFMSMADAAGLRVHVVNVHQPAARVVREIAAADAVVTTSLHGLVTADAYGIPATWTMLEPPLSGGPFKFHDYESVITPGTSRFTPFDERRGLAGMLEGASTARRETVERACDDLEHSIARLGDAVPGLPRFPGGALGVLAGRA</sequence>
<evidence type="ECO:0000313" key="3">
    <source>
        <dbReference type="Proteomes" id="UP001501196"/>
    </source>
</evidence>
<evidence type="ECO:0000259" key="1">
    <source>
        <dbReference type="Pfam" id="PF04230"/>
    </source>
</evidence>
<dbReference type="EMBL" id="BAAAPW010000002">
    <property type="protein sequence ID" value="GAA2032818.1"/>
    <property type="molecule type" value="Genomic_DNA"/>
</dbReference>
<reference evidence="3" key="1">
    <citation type="journal article" date="2019" name="Int. J. Syst. Evol. Microbiol.">
        <title>The Global Catalogue of Microorganisms (GCM) 10K type strain sequencing project: providing services to taxonomists for standard genome sequencing and annotation.</title>
        <authorList>
            <consortium name="The Broad Institute Genomics Platform"/>
            <consortium name="The Broad Institute Genome Sequencing Center for Infectious Disease"/>
            <person name="Wu L."/>
            <person name="Ma J."/>
        </authorList>
    </citation>
    <scope>NUCLEOTIDE SEQUENCE [LARGE SCALE GENOMIC DNA]</scope>
    <source>
        <strain evidence="3">JCM 15672</strain>
    </source>
</reference>
<protein>
    <recommendedName>
        <fullName evidence="1">Polysaccharide pyruvyl transferase domain-containing protein</fullName>
    </recommendedName>
</protein>
<gene>
    <name evidence="2" type="ORF">GCM10009819_16090</name>
</gene>
<dbReference type="RefSeq" id="WP_344371551.1">
    <property type="nucleotide sequence ID" value="NZ_BAAAPW010000002.1"/>
</dbReference>
<proteinExistence type="predicted"/>
<name>A0ABP5FVD3_9MICO</name>
<evidence type="ECO:0000313" key="2">
    <source>
        <dbReference type="EMBL" id="GAA2032818.1"/>
    </source>
</evidence>